<feature type="region of interest" description="Disordered" evidence="1">
    <location>
        <begin position="1"/>
        <end position="58"/>
    </location>
</feature>
<dbReference type="RefSeq" id="XP_052941846.1">
    <property type="nucleotide sequence ID" value="XM_053089250.1"/>
</dbReference>
<name>A0AA38LS23_9TREE</name>
<gene>
    <name evidence="3" type="ORF">MKK02DRAFT_35728</name>
</gene>
<keyword evidence="4" id="KW-1185">Reference proteome</keyword>
<dbReference type="InterPro" id="IPR029058">
    <property type="entry name" value="AB_hydrolase_fold"/>
</dbReference>
<evidence type="ECO:0000313" key="3">
    <source>
        <dbReference type="EMBL" id="KAI9632069.1"/>
    </source>
</evidence>
<dbReference type="EMBL" id="JAKWFO010000016">
    <property type="protein sequence ID" value="KAI9632069.1"/>
    <property type="molecule type" value="Genomic_DNA"/>
</dbReference>
<dbReference type="InterPro" id="IPR000073">
    <property type="entry name" value="AB_hydrolase_1"/>
</dbReference>
<organism evidence="3 4">
    <name type="scientific">Dioszegia hungarica</name>
    <dbReference type="NCBI Taxonomy" id="4972"/>
    <lineage>
        <taxon>Eukaryota</taxon>
        <taxon>Fungi</taxon>
        <taxon>Dikarya</taxon>
        <taxon>Basidiomycota</taxon>
        <taxon>Agaricomycotina</taxon>
        <taxon>Tremellomycetes</taxon>
        <taxon>Tremellales</taxon>
        <taxon>Bulleribasidiaceae</taxon>
        <taxon>Dioszegia</taxon>
    </lineage>
</organism>
<accession>A0AA38LS23</accession>
<dbReference type="AlphaFoldDB" id="A0AA38LS23"/>
<feature type="compositionally biased region" description="Basic and acidic residues" evidence="1">
    <location>
        <begin position="97"/>
        <end position="110"/>
    </location>
</feature>
<dbReference type="Gene3D" id="3.40.50.1820">
    <property type="entry name" value="alpha/beta hydrolase"/>
    <property type="match status" value="1"/>
</dbReference>
<dbReference type="Proteomes" id="UP001164286">
    <property type="component" value="Unassembled WGS sequence"/>
</dbReference>
<evidence type="ECO:0000259" key="2">
    <source>
        <dbReference type="Pfam" id="PF12697"/>
    </source>
</evidence>
<evidence type="ECO:0000256" key="1">
    <source>
        <dbReference type="SAM" id="MobiDB-lite"/>
    </source>
</evidence>
<evidence type="ECO:0000313" key="4">
    <source>
        <dbReference type="Proteomes" id="UP001164286"/>
    </source>
</evidence>
<dbReference type="Pfam" id="PF12697">
    <property type="entry name" value="Abhydrolase_6"/>
    <property type="match status" value="1"/>
</dbReference>
<keyword evidence="3" id="KW-0378">Hydrolase</keyword>
<comment type="caution">
    <text evidence="3">The sequence shown here is derived from an EMBL/GenBank/DDBJ whole genome shotgun (WGS) entry which is preliminary data.</text>
</comment>
<sequence>MSTQVQKAVGKNPSYARPPQPSSVVPVVPPPPYIPYTSPPTSSLPPPRLPDRPPIADVPAGWTRTSHIVPAAYPRRFNDSFGSLRRESKPFQLEPPKQGETKEERLARNEGEARECLRQRFDARGFENGAAGKGEGLFMAGERWRRDGASEGVEGVTLVVTHANGFHKESWHPTLRRLLEADAFDPSDTFGEPALRRTSASSSSSTKKTQVDEIWLFDDVHHAASIDLNADRIGGVHGWSDGGRDIVNFLQHVYGSEGEQYPDQEVLTWREGKATKRRKVIGVGHSVGGNALVQAAAEAPQLFHGIFLVEPMCPAHHPPRSTLKLDANFSKVWPLVNAAARRRSDWPTLDDAAKVRSSPFYASWHEETWALYLSHGFVPLPGQDGAVQLATPAWAEGCVFAEPTGIAEGWDRLAQLDVPVGFLMAGDSRSTQGDEATARMVWRPKLGSNERVMDGGHLLVQEKPDEVADALHRFIGGLSEGILTVRDVLSQAKM</sequence>
<feature type="domain" description="AB hydrolase-1" evidence="2">
    <location>
        <begin position="158"/>
        <end position="470"/>
    </location>
</feature>
<protein>
    <submittedName>
        <fullName evidence="3">Alpha/beta hydrolase family-domain-containing protein</fullName>
    </submittedName>
</protein>
<dbReference type="GO" id="GO:0016787">
    <property type="term" value="F:hydrolase activity"/>
    <property type="evidence" value="ECO:0007669"/>
    <property type="project" value="UniProtKB-KW"/>
</dbReference>
<dbReference type="SUPFAM" id="SSF53474">
    <property type="entry name" value="alpha/beta-Hydrolases"/>
    <property type="match status" value="1"/>
</dbReference>
<dbReference type="GeneID" id="77728455"/>
<feature type="region of interest" description="Disordered" evidence="1">
    <location>
        <begin position="84"/>
        <end position="110"/>
    </location>
</feature>
<reference evidence="3" key="1">
    <citation type="journal article" date="2022" name="G3 (Bethesda)">
        <title>High quality genome of the basidiomycete yeast Dioszegia hungarica PDD-24b-2 isolated from cloud water.</title>
        <authorList>
            <person name="Jarrige D."/>
            <person name="Haridas S."/>
            <person name="Bleykasten-Grosshans C."/>
            <person name="Joly M."/>
            <person name="Nadalig T."/>
            <person name="Sancelme M."/>
            <person name="Vuilleumier S."/>
            <person name="Grigoriev I.V."/>
            <person name="Amato P."/>
            <person name="Bringel F."/>
        </authorList>
    </citation>
    <scope>NUCLEOTIDE SEQUENCE</scope>
    <source>
        <strain evidence="3">PDD-24b-2</strain>
    </source>
</reference>
<proteinExistence type="predicted"/>
<feature type="compositionally biased region" description="Pro residues" evidence="1">
    <location>
        <begin position="16"/>
        <end position="48"/>
    </location>
</feature>